<dbReference type="AlphaFoldDB" id="A0A9P4MGU9"/>
<dbReference type="Proteomes" id="UP000799439">
    <property type="component" value="Unassembled WGS sequence"/>
</dbReference>
<dbReference type="EMBL" id="ML996091">
    <property type="protein sequence ID" value="KAF2149324.1"/>
    <property type="molecule type" value="Genomic_DNA"/>
</dbReference>
<evidence type="ECO:0000313" key="6">
    <source>
        <dbReference type="Proteomes" id="UP000799439"/>
    </source>
</evidence>
<proteinExistence type="predicted"/>
<accession>A0A9P4MGU9</accession>
<keyword evidence="2" id="KW-0472">Membrane</keyword>
<sequence length="240" mass="26708">MVADALIYHPAVTHFNNYVATTVGRDKFLRTIQYFSRFLSYYTYRQNYSQQTVDTFTKLKSNLGLVRKAMRLGKFVEHLRAAALAADSKSLDPVLKFCAVGRQLGYAGYLFADMLTYLDAAGVRKSEAAKRLQAQAYKAWALGLSFSVVSGVYSLYQMREQGRRVVEMQGTDAEKKLEGKKILRTRAQAQKQLLSDFCDLTVPTSALGYVDLDDGLVGLAGTVSSLLGLQTQWQKTAPPS</sequence>
<dbReference type="InterPro" id="IPR008733">
    <property type="entry name" value="PEX11"/>
</dbReference>
<organism evidence="5 6">
    <name type="scientific">Myriangium duriaei CBS 260.36</name>
    <dbReference type="NCBI Taxonomy" id="1168546"/>
    <lineage>
        <taxon>Eukaryota</taxon>
        <taxon>Fungi</taxon>
        <taxon>Dikarya</taxon>
        <taxon>Ascomycota</taxon>
        <taxon>Pezizomycotina</taxon>
        <taxon>Dothideomycetes</taxon>
        <taxon>Dothideomycetidae</taxon>
        <taxon>Myriangiales</taxon>
        <taxon>Myriangiaceae</taxon>
        <taxon>Myriangium</taxon>
    </lineage>
</organism>
<dbReference type="PANTHER" id="PTHR12652">
    <property type="entry name" value="PEROXISOMAL BIOGENESIS FACTOR 11"/>
    <property type="match status" value="1"/>
</dbReference>
<keyword evidence="1" id="KW-0962">Peroxisome biogenesis</keyword>
<reference evidence="5" key="1">
    <citation type="journal article" date="2020" name="Stud. Mycol.">
        <title>101 Dothideomycetes genomes: a test case for predicting lifestyles and emergence of pathogens.</title>
        <authorList>
            <person name="Haridas S."/>
            <person name="Albert R."/>
            <person name="Binder M."/>
            <person name="Bloem J."/>
            <person name="Labutti K."/>
            <person name="Salamov A."/>
            <person name="Andreopoulos B."/>
            <person name="Baker S."/>
            <person name="Barry K."/>
            <person name="Bills G."/>
            <person name="Bluhm B."/>
            <person name="Cannon C."/>
            <person name="Castanera R."/>
            <person name="Culley D."/>
            <person name="Daum C."/>
            <person name="Ezra D."/>
            <person name="Gonzalez J."/>
            <person name="Henrissat B."/>
            <person name="Kuo A."/>
            <person name="Liang C."/>
            <person name="Lipzen A."/>
            <person name="Lutzoni F."/>
            <person name="Magnuson J."/>
            <person name="Mondo S."/>
            <person name="Nolan M."/>
            <person name="Ohm R."/>
            <person name="Pangilinan J."/>
            <person name="Park H.-J."/>
            <person name="Ramirez L."/>
            <person name="Alfaro M."/>
            <person name="Sun H."/>
            <person name="Tritt A."/>
            <person name="Yoshinaga Y."/>
            <person name="Zwiers L.-H."/>
            <person name="Turgeon B."/>
            <person name="Goodwin S."/>
            <person name="Spatafora J."/>
            <person name="Crous P."/>
            <person name="Grigoriev I."/>
        </authorList>
    </citation>
    <scope>NUCLEOTIDE SEQUENCE</scope>
    <source>
        <strain evidence="5">CBS 260.36</strain>
    </source>
</reference>
<dbReference type="GO" id="GO:0005778">
    <property type="term" value="C:peroxisomal membrane"/>
    <property type="evidence" value="ECO:0007669"/>
    <property type="project" value="UniProtKB-SubCell"/>
</dbReference>
<gene>
    <name evidence="5" type="ORF">K461DRAFT_287949</name>
</gene>
<evidence type="ECO:0000256" key="4">
    <source>
        <dbReference type="ARBA" id="ARBA00046271"/>
    </source>
</evidence>
<dbReference type="GO" id="GO:0016559">
    <property type="term" value="P:peroxisome fission"/>
    <property type="evidence" value="ECO:0007669"/>
    <property type="project" value="InterPro"/>
</dbReference>
<comment type="subcellular location">
    <subcellularLocation>
        <location evidence="4">Peroxisome membrane</location>
    </subcellularLocation>
</comment>
<protein>
    <submittedName>
        <fullName evidence="5">Peroxisomal membrane protein PMP27</fullName>
    </submittedName>
</protein>
<evidence type="ECO:0000256" key="1">
    <source>
        <dbReference type="ARBA" id="ARBA00022593"/>
    </source>
</evidence>
<name>A0A9P4MGU9_9PEZI</name>
<dbReference type="Pfam" id="PF05648">
    <property type="entry name" value="PEX11"/>
    <property type="match status" value="1"/>
</dbReference>
<dbReference type="OrthoDB" id="411017at2759"/>
<comment type="caution">
    <text evidence="5">The sequence shown here is derived from an EMBL/GenBank/DDBJ whole genome shotgun (WGS) entry which is preliminary data.</text>
</comment>
<evidence type="ECO:0000256" key="3">
    <source>
        <dbReference type="ARBA" id="ARBA00023140"/>
    </source>
</evidence>
<dbReference type="PANTHER" id="PTHR12652:SF50">
    <property type="entry name" value="PEROXIN 11"/>
    <property type="match status" value="1"/>
</dbReference>
<keyword evidence="3" id="KW-0576">Peroxisome</keyword>
<evidence type="ECO:0000256" key="2">
    <source>
        <dbReference type="ARBA" id="ARBA00023136"/>
    </source>
</evidence>
<keyword evidence="6" id="KW-1185">Reference proteome</keyword>
<evidence type="ECO:0000313" key="5">
    <source>
        <dbReference type="EMBL" id="KAF2149324.1"/>
    </source>
</evidence>